<dbReference type="GeneID" id="96778959"/>
<keyword evidence="7 9" id="KW-0413">Isomerase</keyword>
<dbReference type="AlphaFoldDB" id="A0A6I2UJV9"/>
<evidence type="ECO:0000256" key="4">
    <source>
        <dbReference type="ARBA" id="ARBA00022490"/>
    </source>
</evidence>
<dbReference type="Gene3D" id="3.10.310.10">
    <property type="entry name" value="Diaminopimelate Epimerase, Chain A, domain 1"/>
    <property type="match status" value="2"/>
</dbReference>
<keyword evidence="12" id="KW-1185">Reference proteome</keyword>
<reference evidence="11 12" key="1">
    <citation type="submission" date="2019-08" db="EMBL/GenBank/DDBJ databases">
        <title>In-depth cultivation of the pig gut microbiome towards novel bacterial diversity and tailored functional studies.</title>
        <authorList>
            <person name="Wylensek D."/>
            <person name="Hitch T.C.A."/>
            <person name="Clavel T."/>
        </authorList>
    </citation>
    <scope>NUCLEOTIDE SEQUENCE [LARGE SCALE GENOMIC DNA]</scope>
    <source>
        <strain evidence="11 12">WCA-693-APC-5D-A</strain>
    </source>
</reference>
<comment type="subcellular location">
    <subcellularLocation>
        <location evidence="9">Cytoplasm</location>
    </subcellularLocation>
</comment>
<protein>
    <recommendedName>
        <fullName evidence="3 9">Diaminopimelate epimerase</fullName>
        <shortName evidence="9">DAP epimerase</shortName>
        <ecNumber evidence="3 9">5.1.1.7</ecNumber>
    </recommendedName>
    <alternativeName>
        <fullName evidence="9">PLP-independent amino acid racemase</fullName>
    </alternativeName>
</protein>
<dbReference type="EMBL" id="VUNR01000015">
    <property type="protein sequence ID" value="MSU09026.1"/>
    <property type="molecule type" value="Genomic_DNA"/>
</dbReference>
<feature type="binding site" evidence="9">
    <location>
        <begin position="214"/>
        <end position="215"/>
    </location>
    <ligand>
        <name>substrate</name>
    </ligand>
</feature>
<dbReference type="PANTHER" id="PTHR31689">
    <property type="entry name" value="DIAMINOPIMELATE EPIMERASE, CHLOROPLASTIC"/>
    <property type="match status" value="1"/>
</dbReference>
<dbReference type="UniPathway" id="UPA00034">
    <property type="reaction ID" value="UER00025"/>
</dbReference>
<dbReference type="InterPro" id="IPR018510">
    <property type="entry name" value="DAP_epimerase_AS"/>
</dbReference>
<dbReference type="SUPFAM" id="SSF54506">
    <property type="entry name" value="Diaminopimelate epimerase-like"/>
    <property type="match status" value="2"/>
</dbReference>
<dbReference type="GO" id="GO:0009089">
    <property type="term" value="P:lysine biosynthetic process via diaminopimelate"/>
    <property type="evidence" value="ECO:0007669"/>
    <property type="project" value="UniProtKB-UniRule"/>
</dbReference>
<dbReference type="InterPro" id="IPR001653">
    <property type="entry name" value="DAP_epimerase_DapF"/>
</dbReference>
<evidence type="ECO:0000256" key="1">
    <source>
        <dbReference type="ARBA" id="ARBA00005196"/>
    </source>
</evidence>
<comment type="caution">
    <text evidence="9">Lacks conserved residue(s) required for the propagation of feature annotation.</text>
</comment>
<sequence>MSFEFTKWQGTGNDFVLIDCMNRSEEPYVAAAQEICDRHYGIGADGILLVLPSDKADIRMRIINADGSEAEMCGNGIRCFARYVYEAGHVTGDAFTVETGAGILVPKIIKENGNISMIEVDMGEPVLEGDKIPVAGYGMNRVINEEIQVQGKTFKMTCVSMGNPHCVVFVEDAENFPIYELGRFFETHEKFPRKTNTEFVQVMDHQHLRMRVWERGAAVTLACGTGSCATLTAAVLNGLADRRAEVQLDGGRLVIEWNEQDNHLYMTGPALQVFSGTYPLQD</sequence>
<evidence type="ECO:0000313" key="11">
    <source>
        <dbReference type="EMBL" id="MSU09026.1"/>
    </source>
</evidence>
<comment type="function">
    <text evidence="9">Catalyzes the stereoinversion of LL-2,6-diaminopimelate (L,L-DAP) to meso-diaminopimelate (meso-DAP), a precursor of L-lysine and an essential component of the bacterial peptidoglycan.</text>
</comment>
<dbReference type="Proteomes" id="UP000433181">
    <property type="component" value="Unassembled WGS sequence"/>
</dbReference>
<feature type="binding site" evidence="9">
    <location>
        <begin position="74"/>
        <end position="75"/>
    </location>
    <ligand>
        <name>substrate</name>
    </ligand>
</feature>
<proteinExistence type="inferred from homology"/>
<comment type="similarity">
    <text evidence="2 9">Belongs to the diaminopimelate epimerase family.</text>
</comment>
<dbReference type="NCBIfam" id="TIGR00652">
    <property type="entry name" value="DapF"/>
    <property type="match status" value="1"/>
</dbReference>
<dbReference type="GO" id="GO:0008837">
    <property type="term" value="F:diaminopimelate epimerase activity"/>
    <property type="evidence" value="ECO:0007669"/>
    <property type="project" value="UniProtKB-UniRule"/>
</dbReference>
<comment type="subunit">
    <text evidence="9">Homodimer.</text>
</comment>
<organism evidence="11 12">
    <name type="scientific">Anaerovibrio slackiae</name>
    <dbReference type="NCBI Taxonomy" id="2652309"/>
    <lineage>
        <taxon>Bacteria</taxon>
        <taxon>Bacillati</taxon>
        <taxon>Bacillota</taxon>
        <taxon>Negativicutes</taxon>
        <taxon>Selenomonadales</taxon>
        <taxon>Selenomonadaceae</taxon>
        <taxon>Anaerovibrio</taxon>
    </lineage>
</organism>
<comment type="pathway">
    <text evidence="1 9">Amino-acid biosynthesis; L-lysine biosynthesis via DAP pathway; DL-2,6-diaminopimelate from LL-2,6-diaminopimelate: step 1/1.</text>
</comment>
<dbReference type="RefSeq" id="WP_154407189.1">
    <property type="nucleotide sequence ID" value="NZ_VUNR01000015.1"/>
</dbReference>
<dbReference type="FunFam" id="3.10.310.10:FF:000001">
    <property type="entry name" value="Diaminopimelate epimerase"/>
    <property type="match status" value="1"/>
</dbReference>
<evidence type="ECO:0000313" key="12">
    <source>
        <dbReference type="Proteomes" id="UP000433181"/>
    </source>
</evidence>
<feature type="site" description="Could be important to modulate the pK values of the two catalytic cysteine residues" evidence="9">
    <location>
        <position position="165"/>
    </location>
</feature>
<evidence type="ECO:0000256" key="2">
    <source>
        <dbReference type="ARBA" id="ARBA00010219"/>
    </source>
</evidence>
<feature type="active site" description="Proton donor" evidence="9">
    <location>
        <position position="73"/>
    </location>
</feature>
<keyword evidence="5 9" id="KW-0028">Amino-acid biosynthesis</keyword>
<feature type="binding site" evidence="9">
    <location>
        <position position="163"/>
    </location>
    <ligand>
        <name>substrate</name>
    </ligand>
</feature>
<feature type="binding site" evidence="9">
    <location>
        <position position="64"/>
    </location>
    <ligand>
        <name>substrate</name>
    </ligand>
</feature>
<dbReference type="GO" id="GO:0005829">
    <property type="term" value="C:cytosol"/>
    <property type="evidence" value="ECO:0007669"/>
    <property type="project" value="TreeGrafter"/>
</dbReference>
<evidence type="ECO:0000256" key="6">
    <source>
        <dbReference type="ARBA" id="ARBA00023154"/>
    </source>
</evidence>
<gene>
    <name evidence="9" type="primary">dapF</name>
    <name evidence="11" type="ORF">FYJ84_08520</name>
</gene>
<feature type="site" description="Could be important to modulate the pK values of the two catalytic cysteine residues" evidence="9">
    <location>
        <position position="214"/>
    </location>
</feature>
<dbReference type="Pfam" id="PF01678">
    <property type="entry name" value="DAP_epimerase"/>
    <property type="match status" value="2"/>
</dbReference>
<accession>A0A6I2UJV9</accession>
<evidence type="ECO:0000256" key="7">
    <source>
        <dbReference type="ARBA" id="ARBA00023235"/>
    </source>
</evidence>
<dbReference type="HAMAP" id="MF_00197">
    <property type="entry name" value="DAP_epimerase"/>
    <property type="match status" value="1"/>
</dbReference>
<evidence type="ECO:0000256" key="5">
    <source>
        <dbReference type="ARBA" id="ARBA00022605"/>
    </source>
</evidence>
<keyword evidence="4 9" id="KW-0963">Cytoplasm</keyword>
<evidence type="ECO:0000256" key="8">
    <source>
        <dbReference type="ARBA" id="ARBA00051712"/>
    </source>
</evidence>
<dbReference type="EC" id="5.1.1.7" evidence="3 9"/>
<feature type="active site" description="Proton acceptor" evidence="9">
    <location>
        <position position="223"/>
    </location>
</feature>
<evidence type="ECO:0000256" key="10">
    <source>
        <dbReference type="PROSITE-ProRule" id="PRU10125"/>
    </source>
</evidence>
<keyword evidence="6 9" id="KW-0457">Lysine biosynthesis</keyword>
<dbReference type="PANTHER" id="PTHR31689:SF0">
    <property type="entry name" value="DIAMINOPIMELATE EPIMERASE"/>
    <property type="match status" value="1"/>
</dbReference>
<feature type="binding site" evidence="9">
    <location>
        <position position="13"/>
    </location>
    <ligand>
        <name>substrate</name>
    </ligand>
</feature>
<comment type="catalytic activity">
    <reaction evidence="8 9">
        <text>(2S,6S)-2,6-diaminopimelate = meso-2,6-diaminopimelate</text>
        <dbReference type="Rhea" id="RHEA:15393"/>
        <dbReference type="ChEBI" id="CHEBI:57609"/>
        <dbReference type="ChEBI" id="CHEBI:57791"/>
        <dbReference type="EC" id="5.1.1.7"/>
    </reaction>
</comment>
<feature type="binding site" evidence="9">
    <location>
        <begin position="224"/>
        <end position="225"/>
    </location>
    <ligand>
        <name>substrate</name>
    </ligand>
</feature>
<evidence type="ECO:0000256" key="9">
    <source>
        <dbReference type="HAMAP-Rule" id="MF_00197"/>
    </source>
</evidence>
<name>A0A6I2UJV9_9FIRM</name>
<comment type="caution">
    <text evidence="11">The sequence shown here is derived from an EMBL/GenBank/DDBJ whole genome shotgun (WGS) entry which is preliminary data.</text>
</comment>
<feature type="active site" evidence="10">
    <location>
        <position position="73"/>
    </location>
</feature>
<feature type="binding site" evidence="9">
    <location>
        <position position="196"/>
    </location>
    <ligand>
        <name>substrate</name>
    </ligand>
</feature>
<evidence type="ECO:0000256" key="3">
    <source>
        <dbReference type="ARBA" id="ARBA00013080"/>
    </source>
</evidence>
<dbReference type="PROSITE" id="PS01326">
    <property type="entry name" value="DAP_EPIMERASE"/>
    <property type="match status" value="1"/>
</dbReference>